<name>A0A1H0JWY6_9PSEU</name>
<dbReference type="EMBL" id="FNIX01000002">
    <property type="protein sequence ID" value="SDO48144.1"/>
    <property type="molecule type" value="Genomic_DNA"/>
</dbReference>
<dbReference type="Proteomes" id="UP000199691">
    <property type="component" value="Unassembled WGS sequence"/>
</dbReference>
<evidence type="ECO:0000313" key="2">
    <source>
        <dbReference type="Proteomes" id="UP000199691"/>
    </source>
</evidence>
<organism evidence="1 2">
    <name type="scientific">Lentzea jiangxiensis</name>
    <dbReference type="NCBI Taxonomy" id="641025"/>
    <lineage>
        <taxon>Bacteria</taxon>
        <taxon>Bacillati</taxon>
        <taxon>Actinomycetota</taxon>
        <taxon>Actinomycetes</taxon>
        <taxon>Pseudonocardiales</taxon>
        <taxon>Pseudonocardiaceae</taxon>
        <taxon>Lentzea</taxon>
    </lineage>
</organism>
<accession>A0A1H0JWY6</accession>
<keyword evidence="2" id="KW-1185">Reference proteome</keyword>
<dbReference type="AlphaFoldDB" id="A0A1H0JWY6"/>
<evidence type="ECO:0000313" key="1">
    <source>
        <dbReference type="EMBL" id="SDO48144.1"/>
    </source>
</evidence>
<gene>
    <name evidence="1" type="ORF">SAMN05421507_102671</name>
</gene>
<proteinExistence type="predicted"/>
<reference evidence="2" key="1">
    <citation type="submission" date="2016-10" db="EMBL/GenBank/DDBJ databases">
        <authorList>
            <person name="Varghese N."/>
            <person name="Submissions S."/>
        </authorList>
    </citation>
    <scope>NUCLEOTIDE SEQUENCE [LARGE SCALE GENOMIC DNA]</scope>
    <source>
        <strain evidence="2">CGMCC 4.6609</strain>
    </source>
</reference>
<sequence length="58" mass="6304">MLERHEVVLDVAVGLAGHPNLGRLQHRHGAPSRFAPAEAPVQCFIFGLLHLDGRVAAR</sequence>
<protein>
    <submittedName>
        <fullName evidence="1">Uncharacterized protein</fullName>
    </submittedName>
</protein>